<accession>A0A8I3XBP5</accession>
<evidence type="ECO:0000256" key="4">
    <source>
        <dbReference type="ARBA" id="ARBA00022553"/>
    </source>
</evidence>
<feature type="domain" description="Cytoskeleton-associated protein 2 C-terminal" evidence="7">
    <location>
        <begin position="303"/>
        <end position="647"/>
    </location>
</feature>
<comment type="subcellular location">
    <subcellularLocation>
        <location evidence="1">Cytoplasm</location>
        <location evidence="1">Cytoskeleton</location>
    </subcellularLocation>
</comment>
<evidence type="ECO:0000256" key="5">
    <source>
        <dbReference type="ARBA" id="ARBA00023212"/>
    </source>
</evidence>
<evidence type="ECO:0000259" key="7">
    <source>
        <dbReference type="Pfam" id="PF15297"/>
    </source>
</evidence>
<dbReference type="GeneTree" id="ENSGT00530000063691"/>
<keyword evidence="9" id="KW-1185">Reference proteome</keyword>
<organism evidence="8 9">
    <name type="scientific">Callithrix jacchus</name>
    <name type="common">White-tufted-ear marmoset</name>
    <name type="synonym">Simia Jacchus</name>
    <dbReference type="NCBI Taxonomy" id="9483"/>
    <lineage>
        <taxon>Eukaryota</taxon>
        <taxon>Metazoa</taxon>
        <taxon>Chordata</taxon>
        <taxon>Craniata</taxon>
        <taxon>Vertebrata</taxon>
        <taxon>Euteleostomi</taxon>
        <taxon>Mammalia</taxon>
        <taxon>Eutheria</taxon>
        <taxon>Euarchontoglires</taxon>
        <taxon>Primates</taxon>
        <taxon>Haplorrhini</taxon>
        <taxon>Platyrrhini</taxon>
        <taxon>Cebidae</taxon>
        <taxon>Callitrichinae</taxon>
        <taxon>Callithrix</taxon>
        <taxon>Callithrix</taxon>
    </lineage>
</organism>
<feature type="region of interest" description="Disordered" evidence="6">
    <location>
        <begin position="535"/>
        <end position="554"/>
    </location>
</feature>
<evidence type="ECO:0000256" key="2">
    <source>
        <dbReference type="ARBA" id="ARBA00009468"/>
    </source>
</evidence>
<protein>
    <recommendedName>
        <fullName evidence="7">Cytoskeleton-associated protein 2 C-terminal domain-containing protein</fullName>
    </recommendedName>
</protein>
<reference evidence="8" key="3">
    <citation type="submission" date="2025-09" db="UniProtKB">
        <authorList>
            <consortium name="Ensembl"/>
        </authorList>
    </citation>
    <scope>IDENTIFICATION</scope>
</reference>
<feature type="compositionally biased region" description="Polar residues" evidence="6">
    <location>
        <begin position="216"/>
        <end position="231"/>
    </location>
</feature>
<dbReference type="AlphaFoldDB" id="A0A8I3XBP5"/>
<dbReference type="GO" id="GO:0015630">
    <property type="term" value="C:microtubule cytoskeleton"/>
    <property type="evidence" value="ECO:0007669"/>
    <property type="project" value="TreeGrafter"/>
</dbReference>
<feature type="region of interest" description="Disordered" evidence="6">
    <location>
        <begin position="75"/>
        <end position="94"/>
    </location>
</feature>
<dbReference type="InterPro" id="IPR026165">
    <property type="entry name" value="CKAP2_fam"/>
</dbReference>
<name>A0A8I3XBP5_CALJA</name>
<feature type="compositionally biased region" description="Polar residues" evidence="6">
    <location>
        <begin position="182"/>
        <end position="193"/>
    </location>
</feature>
<keyword evidence="4" id="KW-0597">Phosphoprotein</keyword>
<dbReference type="PANTHER" id="PTHR16076:SF8">
    <property type="entry name" value="CYTOSKELETON-ASSOCIATED PROTEIN 2"/>
    <property type="match status" value="1"/>
</dbReference>
<evidence type="ECO:0000256" key="3">
    <source>
        <dbReference type="ARBA" id="ARBA00022490"/>
    </source>
</evidence>
<feature type="region of interest" description="Disordered" evidence="6">
    <location>
        <begin position="175"/>
        <end position="231"/>
    </location>
</feature>
<feature type="region of interest" description="Disordered" evidence="6">
    <location>
        <begin position="133"/>
        <end position="155"/>
    </location>
</feature>
<dbReference type="Proteomes" id="UP000008225">
    <property type="component" value="Chromosome 1"/>
</dbReference>
<keyword evidence="3" id="KW-0963">Cytoplasm</keyword>
<evidence type="ECO:0000256" key="1">
    <source>
        <dbReference type="ARBA" id="ARBA00004245"/>
    </source>
</evidence>
<comment type="similarity">
    <text evidence="2">Belongs to the CKAP2 family.</text>
</comment>
<feature type="compositionally biased region" description="Basic and acidic residues" evidence="6">
    <location>
        <begin position="535"/>
        <end position="552"/>
    </location>
</feature>
<keyword evidence="5" id="KW-0206">Cytoskeleton</keyword>
<feature type="region of interest" description="Disordered" evidence="6">
    <location>
        <begin position="1"/>
        <end position="21"/>
    </location>
</feature>
<sequence>MDPLTIKRSLPSLPYPQPLAKQRKQKLQEHLLRRKTLFAYKQENEMLSSRGQRAVTSEDQVQEGTTVLKLKAKMADKENVKRPTGRKNSTIVGRNCIPLKPSSELTNSTVVIDTHKPKDSNQNLHQAFHLKNNSKKKQITAEKPKQDANMPKKPVLGSYRGQIVQSKVNSFRKPLQVKEESSAATKKLSTTVPRATKPQPVNTSSVTVKSNRSSSMTATTKSVSTTSQNTQLVRPPIRSYHSNTVKQGISRTSAHVTIRKVPREKELLESKTALPSVKTSSCQDVIRSKTLSRSMASEVVAGPTSLSNDKLMEKSKPIDQRRHTVGKATVDRSVHPKETAEERKARLSEWKAGKGRVLKRPPNSVVIQHEPEGQKEKPVGSFWTTMAEEDEQRLFTEKVNNTFSECLNLINAGCPKEDILVTLNDLIKNFPDAKKLVKYWICLVLMELITSPVENIIGIYENVILAEPIEEMRHTIVDILTIKSQEKVNLGENTEKACATKDLVTEVSIEDTGVDVDPEKLEMESKHHRNVLFQDCEKEQDSKTKDPTHDIKTPNTEIRTSCLIKYNVSTMPYLQSMKKEVQLDETNSAFKELKFLTPVRRSQCLQEKTSKLPDMLKDHYPCVSSLEQLTELGRQTEAFVCRPNAALCRMYSED</sequence>
<reference evidence="8" key="2">
    <citation type="submission" date="2025-08" db="UniProtKB">
        <authorList>
            <consortium name="Ensembl"/>
        </authorList>
    </citation>
    <scope>IDENTIFICATION</scope>
</reference>
<feature type="region of interest" description="Disordered" evidence="6">
    <location>
        <begin position="323"/>
        <end position="345"/>
    </location>
</feature>
<evidence type="ECO:0000313" key="9">
    <source>
        <dbReference type="Proteomes" id="UP000008225"/>
    </source>
</evidence>
<dbReference type="OMA" id="KCLITRA"/>
<dbReference type="Ensembl" id="ENSCJAT00000134257.1">
    <property type="protein sequence ID" value="ENSCJAP00000091546.1"/>
    <property type="gene ID" value="ENSCJAG00000081654.1"/>
</dbReference>
<dbReference type="InterPro" id="IPR029197">
    <property type="entry name" value="CKAP2_C"/>
</dbReference>
<evidence type="ECO:0000256" key="6">
    <source>
        <dbReference type="SAM" id="MobiDB-lite"/>
    </source>
</evidence>
<dbReference type="GO" id="GO:0007026">
    <property type="term" value="P:negative regulation of microtubule depolymerization"/>
    <property type="evidence" value="ECO:0007669"/>
    <property type="project" value="TreeGrafter"/>
</dbReference>
<evidence type="ECO:0000313" key="8">
    <source>
        <dbReference type="Ensembl" id="ENSCJAP00000091546.1"/>
    </source>
</evidence>
<reference evidence="8 9" key="1">
    <citation type="submission" date="2009-03" db="EMBL/GenBank/DDBJ databases">
        <authorList>
            <person name="Warren W."/>
            <person name="Ye L."/>
            <person name="Minx P."/>
            <person name="Worley K."/>
            <person name="Gibbs R."/>
            <person name="Wilson R.K."/>
        </authorList>
    </citation>
    <scope>NUCLEOTIDE SEQUENCE [LARGE SCALE GENOMIC DNA]</scope>
</reference>
<proteinExistence type="inferred from homology"/>
<dbReference type="PANTHER" id="PTHR16076">
    <property type="entry name" value="CYTOSKELETON ASSOCIATED PROTEIN 2-RELATED"/>
    <property type="match status" value="1"/>
</dbReference>
<dbReference type="Pfam" id="PF15297">
    <property type="entry name" value="CKAP2_C"/>
    <property type="match status" value="1"/>
</dbReference>
<feature type="compositionally biased region" description="Basic and acidic residues" evidence="6">
    <location>
        <begin position="329"/>
        <end position="345"/>
    </location>
</feature>
<feature type="compositionally biased region" description="Low complexity" evidence="6">
    <location>
        <begin position="201"/>
        <end position="215"/>
    </location>
</feature>